<dbReference type="InterPro" id="IPR012506">
    <property type="entry name" value="TMEM86B-like"/>
</dbReference>
<proteinExistence type="inferred from homology"/>
<name>A0A3E0TNQ9_9GAMM</name>
<evidence type="ECO:0000256" key="6">
    <source>
        <dbReference type="SAM" id="MobiDB-lite"/>
    </source>
</evidence>
<comment type="subcellular location">
    <subcellularLocation>
        <location evidence="1">Membrane</location>
        <topology evidence="1">Multi-pass membrane protein</topology>
    </subcellularLocation>
</comment>
<keyword evidence="4 7" id="KW-1133">Transmembrane helix</keyword>
<dbReference type="EMBL" id="QUOU01000001">
    <property type="protein sequence ID" value="REL25635.1"/>
    <property type="molecule type" value="Genomic_DNA"/>
</dbReference>
<evidence type="ECO:0000256" key="7">
    <source>
        <dbReference type="SAM" id="Phobius"/>
    </source>
</evidence>
<evidence type="ECO:0000256" key="4">
    <source>
        <dbReference type="ARBA" id="ARBA00022989"/>
    </source>
</evidence>
<sequence>MQQVAESIQTKKRAQIKHGRQILLSVLFFIFATSYLCSLVIAPYTGQFLLKVSPIVCLLIMVLTARLEAPAQKPYRPSSTKRLLLVAIIASGTGDVLLALPLQQSFVMGLAAFLVAQCLYAVIFLQNRTNKPARAAKLVAAGIIVFAAVMAFYLLPATGELLLPVIVYLTAITVMAVAAWHSHYGLKAKLGVSSFVVSDAVLATTTFHTSQPWGTAAVMVTYYAAQYLIINGVVSDICGRATTTAHREHMTQEPAPEPIDPVNSSAKCK</sequence>
<evidence type="ECO:0000313" key="8">
    <source>
        <dbReference type="EMBL" id="REL25635.1"/>
    </source>
</evidence>
<feature type="transmembrane region" description="Helical" evidence="7">
    <location>
        <begin position="83"/>
        <end position="100"/>
    </location>
</feature>
<dbReference type="PANTHER" id="PTHR31885:SF6">
    <property type="entry name" value="GH04784P"/>
    <property type="match status" value="1"/>
</dbReference>
<comment type="similarity">
    <text evidence="2">Belongs to the TMEM86 family.</text>
</comment>
<dbReference type="RefSeq" id="WP_116006765.1">
    <property type="nucleotide sequence ID" value="NZ_QUOU01000001.1"/>
</dbReference>
<evidence type="ECO:0000256" key="1">
    <source>
        <dbReference type="ARBA" id="ARBA00004141"/>
    </source>
</evidence>
<dbReference type="GO" id="GO:0016787">
    <property type="term" value="F:hydrolase activity"/>
    <property type="evidence" value="ECO:0007669"/>
    <property type="project" value="TreeGrafter"/>
</dbReference>
<comment type="caution">
    <text evidence="8">The sequence shown here is derived from an EMBL/GenBank/DDBJ whole genome shotgun (WGS) entry which is preliminary data.</text>
</comment>
<evidence type="ECO:0000256" key="2">
    <source>
        <dbReference type="ARBA" id="ARBA00007375"/>
    </source>
</evidence>
<feature type="transmembrane region" description="Helical" evidence="7">
    <location>
        <begin position="21"/>
        <end position="42"/>
    </location>
</feature>
<feature type="region of interest" description="Disordered" evidence="6">
    <location>
        <begin position="245"/>
        <end position="269"/>
    </location>
</feature>
<protein>
    <submittedName>
        <fullName evidence="8">Lysoplasmalogenase</fullName>
    </submittedName>
</protein>
<dbReference type="Proteomes" id="UP000256478">
    <property type="component" value="Unassembled WGS sequence"/>
</dbReference>
<feature type="transmembrane region" description="Helical" evidence="7">
    <location>
        <begin position="161"/>
        <end position="180"/>
    </location>
</feature>
<dbReference type="OrthoDB" id="5592477at2"/>
<dbReference type="AlphaFoldDB" id="A0A3E0TNQ9"/>
<accession>A0A3E0TNQ9</accession>
<dbReference type="Pfam" id="PF07947">
    <property type="entry name" value="YhhN"/>
    <property type="match status" value="1"/>
</dbReference>
<evidence type="ECO:0000256" key="5">
    <source>
        <dbReference type="ARBA" id="ARBA00023136"/>
    </source>
</evidence>
<feature type="transmembrane region" description="Helical" evidence="7">
    <location>
        <begin position="106"/>
        <end position="126"/>
    </location>
</feature>
<gene>
    <name evidence="8" type="ORF">DXX93_03095</name>
</gene>
<evidence type="ECO:0000256" key="3">
    <source>
        <dbReference type="ARBA" id="ARBA00022692"/>
    </source>
</evidence>
<reference evidence="8 9" key="1">
    <citation type="submission" date="2018-08" db="EMBL/GenBank/DDBJ databases">
        <title>Thalassotalea euphylliae genome.</title>
        <authorList>
            <person name="Summers S."/>
            <person name="Rice S.A."/>
            <person name="Freckelton M.L."/>
            <person name="Nedved B.T."/>
            <person name="Hadfield M.G."/>
        </authorList>
    </citation>
    <scope>NUCLEOTIDE SEQUENCE [LARGE SCALE GENOMIC DNA]</scope>
    <source>
        <strain evidence="8 9">H1</strain>
    </source>
</reference>
<dbReference type="PANTHER" id="PTHR31885">
    <property type="entry name" value="GH04784P"/>
    <property type="match status" value="1"/>
</dbReference>
<organism evidence="8 9">
    <name type="scientific">Thalassotalea euphylliae</name>
    <dbReference type="NCBI Taxonomy" id="1655234"/>
    <lineage>
        <taxon>Bacteria</taxon>
        <taxon>Pseudomonadati</taxon>
        <taxon>Pseudomonadota</taxon>
        <taxon>Gammaproteobacteria</taxon>
        <taxon>Alteromonadales</taxon>
        <taxon>Colwelliaceae</taxon>
        <taxon>Thalassotalea</taxon>
    </lineage>
</organism>
<keyword evidence="5 7" id="KW-0472">Membrane</keyword>
<evidence type="ECO:0000313" key="9">
    <source>
        <dbReference type="Proteomes" id="UP000256478"/>
    </source>
</evidence>
<keyword evidence="3 7" id="KW-0812">Transmembrane</keyword>
<dbReference type="GO" id="GO:0016020">
    <property type="term" value="C:membrane"/>
    <property type="evidence" value="ECO:0007669"/>
    <property type="project" value="UniProtKB-SubCell"/>
</dbReference>
<feature type="transmembrane region" description="Helical" evidence="7">
    <location>
        <begin position="138"/>
        <end position="155"/>
    </location>
</feature>
<feature type="transmembrane region" description="Helical" evidence="7">
    <location>
        <begin position="48"/>
        <end position="67"/>
    </location>
</feature>